<comment type="caution">
    <text evidence="2">The sequence shown here is derived from an EMBL/GenBank/DDBJ whole genome shotgun (WGS) entry which is preliminary data.</text>
</comment>
<reference evidence="2" key="1">
    <citation type="submission" date="2023-06" db="EMBL/GenBank/DDBJ databases">
        <authorList>
            <person name="Jiang Y."/>
            <person name="Liu Q."/>
        </authorList>
    </citation>
    <scope>NUCLEOTIDE SEQUENCE</scope>
    <source>
        <strain evidence="2">CGMCC 1.12090</strain>
    </source>
</reference>
<feature type="region of interest" description="Disordered" evidence="1">
    <location>
        <begin position="74"/>
        <end position="98"/>
    </location>
</feature>
<dbReference type="EMBL" id="JAUKVY010000028">
    <property type="protein sequence ID" value="MDO1536510.1"/>
    <property type="molecule type" value="Genomic_DNA"/>
</dbReference>
<proteinExistence type="predicted"/>
<feature type="compositionally biased region" description="Basic and acidic residues" evidence="1">
    <location>
        <begin position="74"/>
        <end position="88"/>
    </location>
</feature>
<keyword evidence="3" id="KW-1185">Reference proteome</keyword>
<gene>
    <name evidence="2" type="ORF">Q2T77_29920</name>
</gene>
<name>A0ABT8SCJ5_9BURK</name>
<protein>
    <submittedName>
        <fullName evidence="2">Uncharacterized protein</fullName>
    </submittedName>
</protein>
<organism evidence="2 3">
    <name type="scientific">Variovorax ginsengisoli</name>
    <dbReference type="NCBI Taxonomy" id="363844"/>
    <lineage>
        <taxon>Bacteria</taxon>
        <taxon>Pseudomonadati</taxon>
        <taxon>Pseudomonadota</taxon>
        <taxon>Betaproteobacteria</taxon>
        <taxon>Burkholderiales</taxon>
        <taxon>Comamonadaceae</taxon>
        <taxon>Variovorax</taxon>
    </lineage>
</organism>
<dbReference type="RefSeq" id="WP_301814587.1">
    <property type="nucleotide sequence ID" value="NZ_JAUJZH010000028.1"/>
</dbReference>
<evidence type="ECO:0000256" key="1">
    <source>
        <dbReference type="SAM" id="MobiDB-lite"/>
    </source>
</evidence>
<sequence>MTGKVFTTKGEIRDKFRNGVRAVELLRERSTAADADAFHEAAQACRKMESELGHGDFVARVRRAARCFIEPRCGRNDRPQRDLADLEVGRQPFATSTN</sequence>
<evidence type="ECO:0000313" key="3">
    <source>
        <dbReference type="Proteomes" id="UP001169027"/>
    </source>
</evidence>
<accession>A0ABT8SCJ5</accession>
<evidence type="ECO:0000313" key="2">
    <source>
        <dbReference type="EMBL" id="MDO1536510.1"/>
    </source>
</evidence>
<dbReference type="Proteomes" id="UP001169027">
    <property type="component" value="Unassembled WGS sequence"/>
</dbReference>